<dbReference type="AlphaFoldDB" id="A0A8J3Q7H4"/>
<dbReference type="Proteomes" id="UP000612899">
    <property type="component" value="Unassembled WGS sequence"/>
</dbReference>
<evidence type="ECO:0000256" key="10">
    <source>
        <dbReference type="SAM" id="MobiDB-lite"/>
    </source>
</evidence>
<dbReference type="GO" id="GO:0005524">
    <property type="term" value="F:ATP binding"/>
    <property type="evidence" value="ECO:0007669"/>
    <property type="project" value="UniProtKB-KW"/>
</dbReference>
<keyword evidence="4 9" id="KW-0808">Transferase</keyword>
<evidence type="ECO:0000256" key="6">
    <source>
        <dbReference type="ARBA" id="ARBA00022777"/>
    </source>
</evidence>
<accession>A0A8J3Q7H4</accession>
<dbReference type="InterPro" id="IPR027417">
    <property type="entry name" value="P-loop_NTPase"/>
</dbReference>
<evidence type="ECO:0000313" key="12">
    <source>
        <dbReference type="Proteomes" id="UP000612899"/>
    </source>
</evidence>
<evidence type="ECO:0000256" key="5">
    <source>
        <dbReference type="ARBA" id="ARBA00022741"/>
    </source>
</evidence>
<organism evidence="11 12">
    <name type="scientific">Rhizocola hellebori</name>
    <dbReference type="NCBI Taxonomy" id="1392758"/>
    <lineage>
        <taxon>Bacteria</taxon>
        <taxon>Bacillati</taxon>
        <taxon>Actinomycetota</taxon>
        <taxon>Actinomycetes</taxon>
        <taxon>Micromonosporales</taxon>
        <taxon>Micromonosporaceae</taxon>
        <taxon>Rhizocola</taxon>
    </lineage>
</organism>
<evidence type="ECO:0000256" key="2">
    <source>
        <dbReference type="ARBA" id="ARBA00008420"/>
    </source>
</evidence>
<keyword evidence="5 9" id="KW-0547">Nucleotide-binding</keyword>
<keyword evidence="6 9" id="KW-0418">Kinase</keyword>
<evidence type="ECO:0000256" key="1">
    <source>
        <dbReference type="ARBA" id="ARBA00004761"/>
    </source>
</evidence>
<dbReference type="EC" id="2.7.1.12" evidence="3 9"/>
<dbReference type="GO" id="GO:0005737">
    <property type="term" value="C:cytoplasm"/>
    <property type="evidence" value="ECO:0007669"/>
    <property type="project" value="TreeGrafter"/>
</dbReference>
<evidence type="ECO:0000256" key="8">
    <source>
        <dbReference type="ARBA" id="ARBA00048090"/>
    </source>
</evidence>
<evidence type="ECO:0000313" key="11">
    <source>
        <dbReference type="EMBL" id="GIH04505.1"/>
    </source>
</evidence>
<dbReference type="PANTHER" id="PTHR43442:SF3">
    <property type="entry name" value="GLUCONOKINASE-RELATED"/>
    <property type="match status" value="1"/>
</dbReference>
<dbReference type="Gene3D" id="3.40.50.300">
    <property type="entry name" value="P-loop containing nucleotide triphosphate hydrolases"/>
    <property type="match status" value="1"/>
</dbReference>
<dbReference type="EMBL" id="BONY01000013">
    <property type="protein sequence ID" value="GIH04505.1"/>
    <property type="molecule type" value="Genomic_DNA"/>
</dbReference>
<dbReference type="GO" id="GO:0046316">
    <property type="term" value="F:gluconokinase activity"/>
    <property type="evidence" value="ECO:0007669"/>
    <property type="project" value="UniProtKB-EC"/>
</dbReference>
<gene>
    <name evidence="11" type="ORF">Rhe02_25720</name>
</gene>
<evidence type="ECO:0000256" key="7">
    <source>
        <dbReference type="ARBA" id="ARBA00022840"/>
    </source>
</evidence>
<evidence type="ECO:0000256" key="3">
    <source>
        <dbReference type="ARBA" id="ARBA00012054"/>
    </source>
</evidence>
<dbReference type="CDD" id="cd02021">
    <property type="entry name" value="GntK"/>
    <property type="match status" value="1"/>
</dbReference>
<sequence length="145" mass="16125">MGVPFADGDDLHPRSNVEKMAAGRPLSDTDRWPWLDRIRSWMSDHDPSVVACSALKPGYRDRLRPAQFVYLKIGRELAQERLTGRFGHFFKADLLDSQFAALQEPGPEELDVLTIDSTASVEDLVQFIIDNVSGLASGQSQLPGQ</sequence>
<evidence type="ECO:0000256" key="4">
    <source>
        <dbReference type="ARBA" id="ARBA00022679"/>
    </source>
</evidence>
<comment type="pathway">
    <text evidence="1">Carbohydrate acid metabolism.</text>
</comment>
<comment type="catalytic activity">
    <reaction evidence="8 9">
        <text>D-gluconate + ATP = 6-phospho-D-gluconate + ADP + H(+)</text>
        <dbReference type="Rhea" id="RHEA:19433"/>
        <dbReference type="ChEBI" id="CHEBI:15378"/>
        <dbReference type="ChEBI" id="CHEBI:18391"/>
        <dbReference type="ChEBI" id="CHEBI:30616"/>
        <dbReference type="ChEBI" id="CHEBI:58759"/>
        <dbReference type="ChEBI" id="CHEBI:456216"/>
        <dbReference type="EC" id="2.7.1.12"/>
    </reaction>
</comment>
<proteinExistence type="inferred from homology"/>
<keyword evidence="12" id="KW-1185">Reference proteome</keyword>
<comment type="similarity">
    <text evidence="2 9">Belongs to the gluconokinase GntK/GntV family.</text>
</comment>
<protein>
    <recommendedName>
        <fullName evidence="3 9">Gluconokinase</fullName>
        <ecNumber evidence="3 9">2.7.1.12</ecNumber>
    </recommendedName>
</protein>
<dbReference type="PANTHER" id="PTHR43442">
    <property type="entry name" value="GLUCONOKINASE-RELATED"/>
    <property type="match status" value="1"/>
</dbReference>
<dbReference type="GO" id="GO:0005975">
    <property type="term" value="P:carbohydrate metabolic process"/>
    <property type="evidence" value="ECO:0007669"/>
    <property type="project" value="InterPro"/>
</dbReference>
<reference evidence="11" key="1">
    <citation type="submission" date="2021-01" db="EMBL/GenBank/DDBJ databases">
        <title>Whole genome shotgun sequence of Rhizocola hellebori NBRC 109834.</title>
        <authorList>
            <person name="Komaki H."/>
            <person name="Tamura T."/>
        </authorList>
    </citation>
    <scope>NUCLEOTIDE SEQUENCE</scope>
    <source>
        <strain evidence="11">NBRC 109834</strain>
    </source>
</reference>
<dbReference type="NCBIfam" id="TIGR01313">
    <property type="entry name" value="therm_gnt_kin"/>
    <property type="match status" value="1"/>
</dbReference>
<evidence type="ECO:0000256" key="9">
    <source>
        <dbReference type="RuleBase" id="RU363066"/>
    </source>
</evidence>
<feature type="region of interest" description="Disordered" evidence="10">
    <location>
        <begin position="1"/>
        <end position="24"/>
    </location>
</feature>
<comment type="caution">
    <text evidence="11">The sequence shown here is derived from an EMBL/GenBank/DDBJ whole genome shotgun (WGS) entry which is preliminary data.</text>
</comment>
<dbReference type="SUPFAM" id="SSF52540">
    <property type="entry name" value="P-loop containing nucleoside triphosphate hydrolases"/>
    <property type="match status" value="1"/>
</dbReference>
<dbReference type="InterPro" id="IPR006001">
    <property type="entry name" value="Therm_gnt_kin"/>
</dbReference>
<keyword evidence="7 9" id="KW-0067">ATP-binding</keyword>
<name>A0A8J3Q7H4_9ACTN</name>